<dbReference type="PANTHER" id="PTHR30006">
    <property type="entry name" value="THIAMINE-BINDING PERIPLASMIC PROTEIN-RELATED"/>
    <property type="match status" value="1"/>
</dbReference>
<dbReference type="Pfam" id="PF13343">
    <property type="entry name" value="SBP_bac_6"/>
    <property type="match status" value="1"/>
</dbReference>
<dbReference type="PROSITE" id="PS51257">
    <property type="entry name" value="PROKAR_LIPOPROTEIN"/>
    <property type="match status" value="1"/>
</dbReference>
<evidence type="ECO:0000256" key="1">
    <source>
        <dbReference type="ARBA" id="ARBA00022729"/>
    </source>
</evidence>
<feature type="chain" id="PRO_5032474096" evidence="2">
    <location>
        <begin position="24"/>
        <end position="358"/>
    </location>
</feature>
<accession>A0A852V4X4</accession>
<evidence type="ECO:0000313" key="3">
    <source>
        <dbReference type="EMBL" id="NYF42648.1"/>
    </source>
</evidence>
<dbReference type="AlphaFoldDB" id="A0A852V4X4"/>
<dbReference type="Gene3D" id="3.40.190.10">
    <property type="entry name" value="Periplasmic binding protein-like II"/>
    <property type="match status" value="2"/>
</dbReference>
<sequence>MTVRISAAAVLLVATIAGCGAPATETRQLPPVKVDAASMLEGFSTMDRLVEAARKEGTLTVIGLPRDWINYGEIIDTFSREYGVKVDQLEPGASSEREIQAAGRLRPDVFDLSLEVAVAHAGSFAPYRVQGWQDIPDRVKDPAGRWYAGYGGYMSIAYDSSKVAAPSSYADLLKPGYRVALPGDPRQSAAAFGGVMAVSLGDGGARVERGVEFFDRLRKAGNLAPAERAANAVIDWDYQNAARAAAAAGAGRPGWKVVVPGGTALGGYYVQAISRNAPHPAAARLWEEFLFSDRGQNLMMKGYARPVRTEALRMRGALDQALAAKLPATRAEPVYLTVSEIDAAKGYLRHRWDAKKAD</sequence>
<dbReference type="GO" id="GO:0015888">
    <property type="term" value="P:thiamine transport"/>
    <property type="evidence" value="ECO:0007669"/>
    <property type="project" value="TreeGrafter"/>
</dbReference>
<dbReference type="EMBL" id="JACCCO010000002">
    <property type="protein sequence ID" value="NYF42648.1"/>
    <property type="molecule type" value="Genomic_DNA"/>
</dbReference>
<gene>
    <name evidence="3" type="ORF">HDA43_004849</name>
</gene>
<protein>
    <submittedName>
        <fullName evidence="3">Putative spermidine/putrescine transport system substrate-binding protein</fullName>
    </submittedName>
</protein>
<dbReference type="GO" id="GO:0030976">
    <property type="term" value="F:thiamine pyrophosphate binding"/>
    <property type="evidence" value="ECO:0007669"/>
    <property type="project" value="TreeGrafter"/>
</dbReference>
<keyword evidence="1 2" id="KW-0732">Signal</keyword>
<comment type="caution">
    <text evidence="3">The sequence shown here is derived from an EMBL/GenBank/DDBJ whole genome shotgun (WGS) entry which is preliminary data.</text>
</comment>
<dbReference type="GO" id="GO:0030975">
    <property type="term" value="F:thiamine binding"/>
    <property type="evidence" value="ECO:0007669"/>
    <property type="project" value="TreeGrafter"/>
</dbReference>
<keyword evidence="4" id="KW-1185">Reference proteome</keyword>
<name>A0A852V4X4_9ACTN</name>
<feature type="signal peptide" evidence="2">
    <location>
        <begin position="1"/>
        <end position="23"/>
    </location>
</feature>
<proteinExistence type="predicted"/>
<reference evidence="3 4" key="1">
    <citation type="submission" date="2020-07" db="EMBL/GenBank/DDBJ databases">
        <title>Sequencing the genomes of 1000 actinobacteria strains.</title>
        <authorList>
            <person name="Klenk H.-P."/>
        </authorList>
    </citation>
    <scope>NUCLEOTIDE SEQUENCE [LARGE SCALE GENOMIC DNA]</scope>
    <source>
        <strain evidence="3 4">DSM 45763</strain>
    </source>
</reference>
<organism evidence="3 4">
    <name type="scientific">Streptosporangium sandarakinum</name>
    <dbReference type="NCBI Taxonomy" id="1260955"/>
    <lineage>
        <taxon>Bacteria</taxon>
        <taxon>Bacillati</taxon>
        <taxon>Actinomycetota</taxon>
        <taxon>Actinomycetes</taxon>
        <taxon>Streptosporangiales</taxon>
        <taxon>Streptosporangiaceae</taxon>
        <taxon>Streptosporangium</taxon>
    </lineage>
</organism>
<dbReference type="PANTHER" id="PTHR30006:SF2">
    <property type="entry name" value="ABC TRANSPORTER SUBSTRATE-BINDING PROTEIN"/>
    <property type="match status" value="1"/>
</dbReference>
<dbReference type="RefSeq" id="WP_179825362.1">
    <property type="nucleotide sequence ID" value="NZ_JACCCO010000002.1"/>
</dbReference>
<dbReference type="SUPFAM" id="SSF53850">
    <property type="entry name" value="Periplasmic binding protein-like II"/>
    <property type="match status" value="1"/>
</dbReference>
<evidence type="ECO:0000256" key="2">
    <source>
        <dbReference type="SAM" id="SignalP"/>
    </source>
</evidence>
<dbReference type="GO" id="GO:0030288">
    <property type="term" value="C:outer membrane-bounded periplasmic space"/>
    <property type="evidence" value="ECO:0007669"/>
    <property type="project" value="TreeGrafter"/>
</dbReference>
<evidence type="ECO:0000313" key="4">
    <source>
        <dbReference type="Proteomes" id="UP000576393"/>
    </source>
</evidence>
<dbReference type="Proteomes" id="UP000576393">
    <property type="component" value="Unassembled WGS sequence"/>
</dbReference>